<dbReference type="Gene3D" id="3.55.50.30">
    <property type="match status" value="1"/>
</dbReference>
<dbReference type="PANTHER" id="PTHR30273:SF2">
    <property type="entry name" value="PROTEIN FECR"/>
    <property type="match status" value="1"/>
</dbReference>
<sequence length="323" mass="35742">MSLPDKSLIDRLLEKHALGICTEEERAVLDRWYASFPAEGRVFEDEAERKATRELMKAGIFEIIGAAEAVPERKPLRRLYWQIAAAILLLIAIGDLFYVLRGKPEPMSYTEIVAPAGKNVLHVSLPDGSAMWLEPGSRLRYADAFGKKSRDVQILDGLAYFSVAPGVSAPFMVSTPAGIRTTVLGTEFSVKAYQETRYVQVSVRSGKVQVADSTTMLGVLEAGQQIVYQLGTHTATRTDGPVDDWRNGDLTLLNASFAEVARILQNHYGVQVSYDTAMMANYRFNLRIAAHTPLQETFGMLNDLSGMTYTLSKDRITVTGIQQ</sequence>
<name>A0A847RX19_9BACT</name>
<evidence type="ECO:0000259" key="2">
    <source>
        <dbReference type="Pfam" id="PF04773"/>
    </source>
</evidence>
<dbReference type="Proteomes" id="UP000570474">
    <property type="component" value="Unassembled WGS sequence"/>
</dbReference>
<proteinExistence type="predicted"/>
<gene>
    <name evidence="4" type="ORF">HGH92_23880</name>
</gene>
<evidence type="ECO:0000256" key="1">
    <source>
        <dbReference type="SAM" id="Phobius"/>
    </source>
</evidence>
<organism evidence="4 5">
    <name type="scientific">Chitinophaga varians</name>
    <dbReference type="NCBI Taxonomy" id="2202339"/>
    <lineage>
        <taxon>Bacteria</taxon>
        <taxon>Pseudomonadati</taxon>
        <taxon>Bacteroidota</taxon>
        <taxon>Chitinophagia</taxon>
        <taxon>Chitinophagales</taxon>
        <taxon>Chitinophagaceae</taxon>
        <taxon>Chitinophaga</taxon>
    </lineage>
</organism>
<keyword evidence="1" id="KW-0812">Transmembrane</keyword>
<keyword evidence="5" id="KW-1185">Reference proteome</keyword>
<feature type="domain" description="FecR protein" evidence="2">
    <location>
        <begin position="120"/>
        <end position="209"/>
    </location>
</feature>
<dbReference type="Pfam" id="PF16344">
    <property type="entry name" value="FecR_C"/>
    <property type="match status" value="1"/>
</dbReference>
<reference evidence="4 5" key="1">
    <citation type="submission" date="2020-04" db="EMBL/GenBank/DDBJ databases">
        <authorList>
            <person name="Yin C."/>
        </authorList>
    </citation>
    <scope>NUCLEOTIDE SEQUENCE [LARGE SCALE GENOMIC DNA]</scope>
    <source>
        <strain evidence="4 5">Ae27</strain>
    </source>
</reference>
<dbReference type="Pfam" id="PF04773">
    <property type="entry name" value="FecR"/>
    <property type="match status" value="1"/>
</dbReference>
<dbReference type="GO" id="GO:0016989">
    <property type="term" value="F:sigma factor antagonist activity"/>
    <property type="evidence" value="ECO:0007669"/>
    <property type="project" value="TreeGrafter"/>
</dbReference>
<keyword evidence="1" id="KW-0472">Membrane</keyword>
<evidence type="ECO:0000313" key="5">
    <source>
        <dbReference type="Proteomes" id="UP000570474"/>
    </source>
</evidence>
<evidence type="ECO:0000259" key="3">
    <source>
        <dbReference type="Pfam" id="PF16344"/>
    </source>
</evidence>
<accession>A0A847RX19</accession>
<dbReference type="AlphaFoldDB" id="A0A847RX19"/>
<protein>
    <submittedName>
        <fullName evidence="4">DUF4974 domain-containing protein</fullName>
    </submittedName>
</protein>
<evidence type="ECO:0000313" key="4">
    <source>
        <dbReference type="EMBL" id="NLR67366.1"/>
    </source>
</evidence>
<feature type="domain" description="Protein FecR C-terminal" evidence="3">
    <location>
        <begin position="252"/>
        <end position="318"/>
    </location>
</feature>
<feature type="transmembrane region" description="Helical" evidence="1">
    <location>
        <begin position="79"/>
        <end position="100"/>
    </location>
</feature>
<comment type="caution">
    <text evidence="4">The sequence shown here is derived from an EMBL/GenBank/DDBJ whole genome shotgun (WGS) entry which is preliminary data.</text>
</comment>
<dbReference type="EMBL" id="JABAIA010000003">
    <property type="protein sequence ID" value="NLR67366.1"/>
    <property type="molecule type" value="Genomic_DNA"/>
</dbReference>
<dbReference type="InterPro" id="IPR032508">
    <property type="entry name" value="FecR_C"/>
</dbReference>
<dbReference type="InterPro" id="IPR012373">
    <property type="entry name" value="Ferrdict_sens_TM"/>
</dbReference>
<dbReference type="PIRSF" id="PIRSF018266">
    <property type="entry name" value="FecR"/>
    <property type="match status" value="1"/>
</dbReference>
<dbReference type="InterPro" id="IPR006860">
    <property type="entry name" value="FecR"/>
</dbReference>
<dbReference type="RefSeq" id="WP_168873331.1">
    <property type="nucleotide sequence ID" value="NZ_JABAIA010000003.1"/>
</dbReference>
<keyword evidence="1" id="KW-1133">Transmembrane helix</keyword>
<dbReference type="PANTHER" id="PTHR30273">
    <property type="entry name" value="PERIPLASMIC SIGNAL SENSOR AND SIGMA FACTOR ACTIVATOR FECR-RELATED"/>
    <property type="match status" value="1"/>
</dbReference>
<dbReference type="Gene3D" id="2.60.120.1440">
    <property type="match status" value="1"/>
</dbReference>